<evidence type="ECO:0000256" key="18">
    <source>
        <dbReference type="PIRNR" id="PIRNR000208"/>
    </source>
</evidence>
<evidence type="ECO:0000256" key="6">
    <source>
        <dbReference type="ARBA" id="ARBA00022692"/>
    </source>
</evidence>
<dbReference type="GO" id="GO:0005829">
    <property type="term" value="C:cytosol"/>
    <property type="evidence" value="ECO:0007669"/>
    <property type="project" value="TreeGrafter"/>
</dbReference>
<feature type="domain" description="FAD-binding FR-type" evidence="20">
    <location>
        <begin position="289"/>
        <end position="556"/>
    </location>
</feature>
<dbReference type="InterPro" id="IPR017938">
    <property type="entry name" value="Riboflavin_synthase-like_b-brl"/>
</dbReference>
<sequence>MDVFASDDFNVTRSLSSLLKLAVPSGYADVAILTAAGLTSVAWLLREHTWDKPDPYRYIYYERPQADDAARHGANATTRNIAQRLEELGKDAVVFFGSQSGRGERFAHRLTRELHQRFCLEALTADLSDFDPESIAQIPRDKIAIFILSTYGDGDPSDNATAFLDWLTRLPKDSLSSLRYGIFGLGNSDYPHYNRVVDVSDAALVKCDAQRLATVGRADDATGTTTEDFLAWTEELFAFFHDRLLLEEHEASYDASLEVVEDDSLQLADLHAGEPVHLVKGTGKSAAVSPIKALPIQRSCDLFASAGRRCLHLELDLNDQPQVKYRTGDHLAVWPVNPDQEVERLISVLGLSERRHVPITVRALDPAGKVKVPTPLTIDTLFRHYLEICAPIPRDILRSLVQFAPSPATKTFLLEKSKDKDTYSHFLSTTHVNIGRLLELATACEAGTTWSNLPVSYLIETLPRTQPRYYSISSSSVISPRRPSITVSVSDTLLVGPTPSSIPGLATNFLLALSRADDAGHPQHPDGLTYSMPDPVRTLAGCRVHAHVRQSKFRLPVQASCPLVMIASGTGLAPFRAFIAERLRLQTVGKPVGAMLLFFGCRRPDEDYIYRDELEEMEAALRGKLRVVTAFSRQEEGKRAYVQDRVRERGSEVVSMLTDDANLYFCGRAAMARDAGTAVSEAMRSEKGWDETQTREWSEGMKRTRKWQEDVWG</sequence>
<dbReference type="Pfam" id="PF00667">
    <property type="entry name" value="FAD_binding_1"/>
    <property type="match status" value="1"/>
</dbReference>
<keyword evidence="14" id="KW-0443">Lipid metabolism</keyword>
<comment type="subcellular location">
    <subcellularLocation>
        <location evidence="18">Endoplasmic reticulum membrane</location>
    </subcellularLocation>
</comment>
<dbReference type="EMBL" id="JANBVO010000001">
    <property type="protein sequence ID" value="KAJ9157290.1"/>
    <property type="molecule type" value="Genomic_DNA"/>
</dbReference>
<dbReference type="SUPFAM" id="SSF63380">
    <property type="entry name" value="Riboflavin synthase domain-like"/>
    <property type="match status" value="1"/>
</dbReference>
<evidence type="ECO:0000256" key="4">
    <source>
        <dbReference type="ARBA" id="ARBA00022630"/>
    </source>
</evidence>
<comment type="cofactor">
    <cofactor evidence="1">
        <name>FMN</name>
        <dbReference type="ChEBI" id="CHEBI:58210"/>
    </cofactor>
</comment>
<evidence type="ECO:0000256" key="8">
    <source>
        <dbReference type="ARBA" id="ARBA00022827"/>
    </source>
</evidence>
<evidence type="ECO:0000256" key="9">
    <source>
        <dbReference type="ARBA" id="ARBA00022857"/>
    </source>
</evidence>
<dbReference type="PRINTS" id="PR00371">
    <property type="entry name" value="FPNCR"/>
</dbReference>
<evidence type="ECO:0000256" key="1">
    <source>
        <dbReference type="ARBA" id="ARBA00001917"/>
    </source>
</evidence>
<evidence type="ECO:0000256" key="13">
    <source>
        <dbReference type="ARBA" id="ARBA00023011"/>
    </source>
</evidence>
<dbReference type="InterPro" id="IPR001094">
    <property type="entry name" value="Flavdoxin-like"/>
</dbReference>
<evidence type="ECO:0000256" key="12">
    <source>
        <dbReference type="ARBA" id="ARBA00023002"/>
    </source>
</evidence>
<reference evidence="21" key="1">
    <citation type="submission" date="2022-07" db="EMBL/GenBank/DDBJ databases">
        <title>Fungi with potential for degradation of polypropylene.</title>
        <authorList>
            <person name="Gostincar C."/>
        </authorList>
    </citation>
    <scope>NUCLEOTIDE SEQUENCE</scope>
    <source>
        <strain evidence="21">EXF-13308</strain>
    </source>
</reference>
<keyword evidence="11" id="KW-1133">Transmembrane helix</keyword>
<comment type="caution">
    <text evidence="21">The sequence shown here is derived from an EMBL/GenBank/DDBJ whole genome shotgun (WGS) entry which is preliminary data.</text>
</comment>
<dbReference type="Proteomes" id="UP001174694">
    <property type="component" value="Unassembled WGS sequence"/>
</dbReference>
<evidence type="ECO:0000256" key="10">
    <source>
        <dbReference type="ARBA" id="ARBA00022955"/>
    </source>
</evidence>
<evidence type="ECO:0000256" key="2">
    <source>
        <dbReference type="ARBA" id="ARBA00001974"/>
    </source>
</evidence>
<keyword evidence="3" id="KW-0444">Lipid biosynthesis</keyword>
<keyword evidence="13" id="KW-0756">Sterol biosynthesis</keyword>
<dbReference type="PRINTS" id="PR00369">
    <property type="entry name" value="FLAVODOXIN"/>
</dbReference>
<comment type="catalytic activity">
    <reaction evidence="18">
        <text>2 oxidized [cytochrome P450] + NADPH = 2 reduced [cytochrome P450] + NADP(+) + H(+)</text>
        <dbReference type="Rhea" id="RHEA:24040"/>
        <dbReference type="Rhea" id="RHEA-COMP:14627"/>
        <dbReference type="Rhea" id="RHEA-COMP:14628"/>
        <dbReference type="ChEBI" id="CHEBI:15378"/>
        <dbReference type="ChEBI" id="CHEBI:55376"/>
        <dbReference type="ChEBI" id="CHEBI:57783"/>
        <dbReference type="ChEBI" id="CHEBI:58349"/>
        <dbReference type="ChEBI" id="CHEBI:60344"/>
        <dbReference type="EC" id="1.6.2.4"/>
    </reaction>
</comment>
<keyword evidence="10" id="KW-0752">Steroid biosynthesis</keyword>
<dbReference type="AlphaFoldDB" id="A0AA38S6S8"/>
<comment type="similarity">
    <text evidence="18">In the C-terminal section; belongs to the flavoprotein pyridine nucleotide cytochrome reductase family.</text>
</comment>
<evidence type="ECO:0000256" key="3">
    <source>
        <dbReference type="ARBA" id="ARBA00022516"/>
    </source>
</evidence>
<evidence type="ECO:0000256" key="11">
    <source>
        <dbReference type="ARBA" id="ARBA00022989"/>
    </source>
</evidence>
<dbReference type="PROSITE" id="PS51384">
    <property type="entry name" value="FAD_FR"/>
    <property type="match status" value="1"/>
</dbReference>
<evidence type="ECO:0000256" key="17">
    <source>
        <dbReference type="ARBA" id="ARBA00023221"/>
    </source>
</evidence>
<dbReference type="PANTHER" id="PTHR19384:SF108">
    <property type="entry name" value="NADPH--CYTOCHROME P450 REDUCTASE"/>
    <property type="match status" value="1"/>
</dbReference>
<dbReference type="InterPro" id="IPR039261">
    <property type="entry name" value="FNR_nucleotide-bd"/>
</dbReference>
<keyword evidence="22" id="KW-1185">Reference proteome</keyword>
<dbReference type="InterPro" id="IPR029039">
    <property type="entry name" value="Flavoprotein-like_sf"/>
</dbReference>
<keyword evidence="5" id="KW-0288">FMN</keyword>
<dbReference type="GO" id="GO:0003958">
    <property type="term" value="F:NADPH-hemoprotein reductase activity"/>
    <property type="evidence" value="ECO:0007669"/>
    <property type="project" value="UniProtKB-EC"/>
</dbReference>
<dbReference type="InterPro" id="IPR023208">
    <property type="entry name" value="P450R"/>
</dbReference>
<dbReference type="GO" id="GO:0050660">
    <property type="term" value="F:flavin adenine dinucleotide binding"/>
    <property type="evidence" value="ECO:0007669"/>
    <property type="project" value="TreeGrafter"/>
</dbReference>
<dbReference type="InterPro" id="IPR008254">
    <property type="entry name" value="Flavodoxin/NO_synth"/>
</dbReference>
<evidence type="ECO:0000259" key="19">
    <source>
        <dbReference type="PROSITE" id="PS50902"/>
    </source>
</evidence>
<dbReference type="PROSITE" id="PS50902">
    <property type="entry name" value="FLAVODOXIN_LIKE"/>
    <property type="match status" value="1"/>
</dbReference>
<evidence type="ECO:0000313" key="22">
    <source>
        <dbReference type="Proteomes" id="UP001174694"/>
    </source>
</evidence>
<keyword evidence="4" id="KW-0285">Flavoprotein</keyword>
<comment type="function">
    <text evidence="18">This enzyme is required for electron transfer from NADP to cytochrome P450.</text>
</comment>
<dbReference type="InterPro" id="IPR001709">
    <property type="entry name" value="Flavoprot_Pyr_Nucl_cyt_Rdtase"/>
</dbReference>
<organism evidence="21 22">
    <name type="scientific">Pleurostoma richardsiae</name>
    <dbReference type="NCBI Taxonomy" id="41990"/>
    <lineage>
        <taxon>Eukaryota</taxon>
        <taxon>Fungi</taxon>
        <taxon>Dikarya</taxon>
        <taxon>Ascomycota</taxon>
        <taxon>Pezizomycotina</taxon>
        <taxon>Sordariomycetes</taxon>
        <taxon>Sordariomycetidae</taxon>
        <taxon>Calosphaeriales</taxon>
        <taxon>Pleurostomataceae</taxon>
        <taxon>Pleurostoma</taxon>
    </lineage>
</organism>
<dbReference type="Gene3D" id="2.40.30.10">
    <property type="entry name" value="Translation factors"/>
    <property type="match status" value="1"/>
</dbReference>
<evidence type="ECO:0000256" key="14">
    <source>
        <dbReference type="ARBA" id="ARBA00023098"/>
    </source>
</evidence>
<dbReference type="SUPFAM" id="SSF52218">
    <property type="entry name" value="Flavoproteins"/>
    <property type="match status" value="1"/>
</dbReference>
<keyword evidence="8" id="KW-0274">FAD</keyword>
<dbReference type="PIRSF" id="PIRSF000208">
    <property type="entry name" value="P450R"/>
    <property type="match status" value="1"/>
</dbReference>
<dbReference type="Pfam" id="PF00175">
    <property type="entry name" value="NAD_binding_1"/>
    <property type="match status" value="1"/>
</dbReference>
<dbReference type="InterPro" id="IPR017927">
    <property type="entry name" value="FAD-bd_FR_type"/>
</dbReference>
<dbReference type="GO" id="GO:0005789">
    <property type="term" value="C:endoplasmic reticulum membrane"/>
    <property type="evidence" value="ECO:0007669"/>
    <property type="project" value="UniProtKB-SubCell"/>
</dbReference>
<keyword evidence="15 18" id="KW-0472">Membrane</keyword>
<dbReference type="Gene3D" id="3.40.50.360">
    <property type="match status" value="1"/>
</dbReference>
<dbReference type="InterPro" id="IPR023173">
    <property type="entry name" value="NADPH_Cyt_P450_Rdtase_alpha"/>
</dbReference>
<feature type="domain" description="Flavodoxin-like" evidence="19">
    <location>
        <begin position="92"/>
        <end position="237"/>
    </location>
</feature>
<dbReference type="Pfam" id="PF00258">
    <property type="entry name" value="Flavodoxin_1"/>
    <property type="match status" value="1"/>
</dbReference>
<evidence type="ECO:0000259" key="20">
    <source>
        <dbReference type="PROSITE" id="PS51384"/>
    </source>
</evidence>
<dbReference type="InterPro" id="IPR001433">
    <property type="entry name" value="OxRdtase_FAD/NAD-bd"/>
</dbReference>
<evidence type="ECO:0000256" key="7">
    <source>
        <dbReference type="ARBA" id="ARBA00022824"/>
    </source>
</evidence>
<protein>
    <recommendedName>
        <fullName evidence="18">NADPH--cytochrome P450 reductase</fullName>
        <ecNumber evidence="18">1.6.2.4</ecNumber>
    </recommendedName>
</protein>
<keyword evidence="6" id="KW-0812">Transmembrane</keyword>
<dbReference type="Gene3D" id="3.40.50.80">
    <property type="entry name" value="Nucleotide-binding domain of ferredoxin-NADP reductase (FNR) module"/>
    <property type="match status" value="1"/>
</dbReference>
<dbReference type="FunFam" id="3.40.50.80:FF:000032">
    <property type="entry name" value="NADPH-dependent diflavin oxidoreductase 1"/>
    <property type="match status" value="1"/>
</dbReference>
<comment type="cofactor">
    <cofactor evidence="2">
        <name>FAD</name>
        <dbReference type="ChEBI" id="CHEBI:57692"/>
    </cofactor>
</comment>
<keyword evidence="9 18" id="KW-0521">NADP</keyword>
<gene>
    <name evidence="21" type="ORF">NKR23_g324</name>
</gene>
<dbReference type="PANTHER" id="PTHR19384">
    <property type="entry name" value="NITRIC OXIDE SYNTHASE-RELATED"/>
    <property type="match status" value="1"/>
</dbReference>
<evidence type="ECO:0000256" key="16">
    <source>
        <dbReference type="ARBA" id="ARBA00023166"/>
    </source>
</evidence>
<accession>A0AA38S6S8</accession>
<keyword evidence="7 18" id="KW-0256">Endoplasmic reticulum</keyword>
<evidence type="ECO:0000256" key="5">
    <source>
        <dbReference type="ARBA" id="ARBA00022643"/>
    </source>
</evidence>
<dbReference type="Gene3D" id="1.20.990.10">
    <property type="entry name" value="NADPH-cytochrome p450 Reductase, Chain A, domain 3"/>
    <property type="match status" value="1"/>
</dbReference>
<keyword evidence="17" id="KW-0753">Steroid metabolism</keyword>
<evidence type="ECO:0000313" key="21">
    <source>
        <dbReference type="EMBL" id="KAJ9157290.1"/>
    </source>
</evidence>
<proteinExistence type="inferred from homology"/>
<dbReference type="EC" id="1.6.2.4" evidence="18"/>
<dbReference type="FunFam" id="3.40.50.360:FF:000036">
    <property type="entry name" value="NADPH--cytochrome P450 reductase"/>
    <property type="match status" value="1"/>
</dbReference>
<dbReference type="SUPFAM" id="SSF52343">
    <property type="entry name" value="Ferredoxin reductase-like, C-terminal NADP-linked domain"/>
    <property type="match status" value="1"/>
</dbReference>
<dbReference type="InterPro" id="IPR003097">
    <property type="entry name" value="CysJ-like_FAD-binding"/>
</dbReference>
<evidence type="ECO:0000256" key="15">
    <source>
        <dbReference type="ARBA" id="ARBA00023136"/>
    </source>
</evidence>
<keyword evidence="16" id="KW-1207">Sterol metabolism</keyword>
<name>A0AA38S6S8_9PEZI</name>
<keyword evidence="12 18" id="KW-0560">Oxidoreductase</keyword>
<dbReference type="GO" id="GO:0010181">
    <property type="term" value="F:FMN binding"/>
    <property type="evidence" value="ECO:0007669"/>
    <property type="project" value="InterPro"/>
</dbReference>
<dbReference type="GO" id="GO:0016126">
    <property type="term" value="P:sterol biosynthetic process"/>
    <property type="evidence" value="ECO:0007669"/>
    <property type="project" value="UniProtKB-KW"/>
</dbReference>